<dbReference type="EMBL" id="JARK01000221">
    <property type="protein sequence ID" value="EYC40274.1"/>
    <property type="molecule type" value="Genomic_DNA"/>
</dbReference>
<keyword evidence="2" id="KW-1185">Reference proteome</keyword>
<dbReference type="OrthoDB" id="676979at2759"/>
<proteinExistence type="predicted"/>
<evidence type="ECO:0000313" key="2">
    <source>
        <dbReference type="Proteomes" id="UP000024635"/>
    </source>
</evidence>
<dbReference type="Proteomes" id="UP000024635">
    <property type="component" value="Unassembled WGS sequence"/>
</dbReference>
<reference evidence="2" key="1">
    <citation type="journal article" date="2015" name="Nat. Genet.">
        <title>The genome and transcriptome of the zoonotic hookworm Ancylostoma ceylanicum identify infection-specific gene families.</title>
        <authorList>
            <person name="Schwarz E.M."/>
            <person name="Hu Y."/>
            <person name="Antoshechkin I."/>
            <person name="Miller M.M."/>
            <person name="Sternberg P.W."/>
            <person name="Aroian R.V."/>
        </authorList>
    </citation>
    <scope>NUCLEOTIDE SEQUENCE</scope>
    <source>
        <strain evidence="2">HY135</strain>
    </source>
</reference>
<accession>A0A016WKA8</accession>
<organism evidence="1 2">
    <name type="scientific">Ancylostoma ceylanicum</name>
    <dbReference type="NCBI Taxonomy" id="53326"/>
    <lineage>
        <taxon>Eukaryota</taxon>
        <taxon>Metazoa</taxon>
        <taxon>Ecdysozoa</taxon>
        <taxon>Nematoda</taxon>
        <taxon>Chromadorea</taxon>
        <taxon>Rhabditida</taxon>
        <taxon>Rhabditina</taxon>
        <taxon>Rhabditomorpha</taxon>
        <taxon>Strongyloidea</taxon>
        <taxon>Ancylostomatidae</taxon>
        <taxon>Ancylostomatinae</taxon>
        <taxon>Ancylostoma</taxon>
    </lineage>
</organism>
<protein>
    <submittedName>
        <fullName evidence="1">Uncharacterized protein</fullName>
    </submittedName>
</protein>
<gene>
    <name evidence="1" type="primary">Acey_s0621.g748</name>
    <name evidence="1" type="ORF">Y032_0621g748</name>
</gene>
<dbReference type="AlphaFoldDB" id="A0A016WKA8"/>
<evidence type="ECO:0000313" key="1">
    <source>
        <dbReference type="EMBL" id="EYC40274.1"/>
    </source>
</evidence>
<name>A0A016WKA8_9BILA</name>
<comment type="caution">
    <text evidence="1">The sequence shown here is derived from an EMBL/GenBank/DDBJ whole genome shotgun (WGS) entry which is preliminary data.</text>
</comment>
<sequence>MKCEPRKPTTVSVIGHSMDSATLGDSDRQSWFASLVLPGYAFINPHPRKLVVCGTQDGGITSREVL</sequence>